<comment type="caution">
    <text evidence="2">The sequence shown here is derived from an EMBL/GenBank/DDBJ whole genome shotgun (WGS) entry which is preliminary data.</text>
</comment>
<dbReference type="AlphaFoldDB" id="A0A7Y9GMB3"/>
<sequence length="67" mass="7361">MAADSRSVRVVESSGPWVVFFLLAYIGAAIYFISNSDGSFWGVILGLLQAMVWPVYLVYFGLDALLP</sequence>
<keyword evidence="1" id="KW-0812">Transmembrane</keyword>
<keyword evidence="1" id="KW-1133">Transmembrane helix</keyword>
<feature type="transmembrane region" description="Helical" evidence="1">
    <location>
        <begin position="15"/>
        <end position="33"/>
    </location>
</feature>
<proteinExistence type="predicted"/>
<feature type="transmembrane region" description="Helical" evidence="1">
    <location>
        <begin position="40"/>
        <end position="62"/>
    </location>
</feature>
<evidence type="ECO:0000313" key="2">
    <source>
        <dbReference type="EMBL" id="NYE19064.1"/>
    </source>
</evidence>
<keyword evidence="3" id="KW-1185">Reference proteome</keyword>
<accession>A0A7Y9GMB3</accession>
<organism evidence="2 3">
    <name type="scientific">Microbacterium immunditiarum</name>
    <dbReference type="NCBI Taxonomy" id="337480"/>
    <lineage>
        <taxon>Bacteria</taxon>
        <taxon>Bacillati</taxon>
        <taxon>Actinomycetota</taxon>
        <taxon>Actinomycetes</taxon>
        <taxon>Micrococcales</taxon>
        <taxon>Microbacteriaceae</taxon>
        <taxon>Microbacterium</taxon>
    </lineage>
</organism>
<protein>
    <submittedName>
        <fullName evidence="2">Uncharacterized protein</fullName>
    </submittedName>
</protein>
<reference evidence="2 3" key="1">
    <citation type="submission" date="2020-07" db="EMBL/GenBank/DDBJ databases">
        <title>Sequencing the genomes of 1000 actinobacteria strains.</title>
        <authorList>
            <person name="Klenk H.-P."/>
        </authorList>
    </citation>
    <scope>NUCLEOTIDE SEQUENCE [LARGE SCALE GENOMIC DNA]</scope>
    <source>
        <strain evidence="2 3">DSM 24662</strain>
    </source>
</reference>
<dbReference type="Proteomes" id="UP000576969">
    <property type="component" value="Unassembled WGS sequence"/>
</dbReference>
<evidence type="ECO:0000256" key="1">
    <source>
        <dbReference type="SAM" id="Phobius"/>
    </source>
</evidence>
<dbReference type="RefSeq" id="WP_179488154.1">
    <property type="nucleotide sequence ID" value="NZ_JACCBV010000001.1"/>
</dbReference>
<gene>
    <name evidence="2" type="ORF">BJ991_001092</name>
</gene>
<dbReference type="EMBL" id="JACCBV010000001">
    <property type="protein sequence ID" value="NYE19064.1"/>
    <property type="molecule type" value="Genomic_DNA"/>
</dbReference>
<keyword evidence="1" id="KW-0472">Membrane</keyword>
<name>A0A7Y9GMB3_9MICO</name>
<evidence type="ECO:0000313" key="3">
    <source>
        <dbReference type="Proteomes" id="UP000576969"/>
    </source>
</evidence>